<accession>A0A9D9HU19</accession>
<evidence type="ECO:0008006" key="4">
    <source>
        <dbReference type="Google" id="ProtNLM"/>
    </source>
</evidence>
<proteinExistence type="predicted"/>
<evidence type="ECO:0000313" key="2">
    <source>
        <dbReference type="EMBL" id="MBO8459863.1"/>
    </source>
</evidence>
<organism evidence="2 3">
    <name type="scientific">Candidatus Gallipaludibacter merdavium</name>
    <dbReference type="NCBI Taxonomy" id="2840839"/>
    <lineage>
        <taxon>Bacteria</taxon>
        <taxon>Pseudomonadati</taxon>
        <taxon>Bacteroidota</taxon>
        <taxon>Bacteroidia</taxon>
        <taxon>Bacteroidales</taxon>
        <taxon>Candidatus Gallipaludibacter</taxon>
    </lineage>
</organism>
<feature type="chain" id="PRO_5039140517" description="IgGFc-binding protein N-terminal domain-containing protein" evidence="1">
    <location>
        <begin position="24"/>
        <end position="1010"/>
    </location>
</feature>
<dbReference type="AlphaFoldDB" id="A0A9D9HU19"/>
<feature type="signal peptide" evidence="1">
    <location>
        <begin position="1"/>
        <end position="23"/>
    </location>
</feature>
<comment type="caution">
    <text evidence="2">The sequence shown here is derived from an EMBL/GenBank/DDBJ whole genome shotgun (WGS) entry which is preliminary data.</text>
</comment>
<name>A0A9D9HU19_9BACT</name>
<evidence type="ECO:0000313" key="3">
    <source>
        <dbReference type="Proteomes" id="UP000823641"/>
    </source>
</evidence>
<reference evidence="2" key="1">
    <citation type="submission" date="2020-10" db="EMBL/GenBank/DDBJ databases">
        <authorList>
            <person name="Gilroy R."/>
        </authorList>
    </citation>
    <scope>NUCLEOTIDE SEQUENCE</scope>
    <source>
        <strain evidence="2">G3-3990</strain>
    </source>
</reference>
<sequence>MNTHIFYRRLFCFLLDIALFVLAAQAQLQSVTYTITDVNAVDITAGQAPLYSEAVYSQSGSSVGKMAANEETCIVLDGYEGYAIRKIVLSMHSDKTQGAGGMDVKVDDRRICQIPWGSRFSSSWWLGVFYNADFVNVTPAMCDTLYEVKEGQNISILIKASQNNLYVESYTLYYEKVVHVPYKITYSVNGNVTEVESAEPFAAVLPSLVKNPVRESEKKFIAWSDVSNPTSVDDFIDLTNPPHSDTVLYAVFADVDYEDGNVLTSLLASDRNDTWIYSTSEDVNITEYLHLTSNTFIQSPPIYIPAITAIKANVGFRAFDGAELPMLISDGVGNVLATCHVMEADYYMYDIQVEAASELAYGRLCFEIDSDAEGMQEESGMKCKGLYVYYKPYSFSEMTVLVSGAHIVHVTTDGFTFDAGLLKTQMSAIQLQKGAEQTQLVTAFRSNPDGTYSLEFPFVVNAGEVVDVGFLDAEGQLLETIYFQMPLIVTADSVLTDVPDCDLHIQNEATCVIAENMQLGQVEIAPGAALVVNEGVQLSIASLRMCADNDTVARFYPKGIVENRTNRLLFDKKMDNQAFYFFSLPDTCGLSQISFSSGESAVHGSDYLIKYYDGEQRTINQGLSSNWNVLSDTLLYPGVGYVIAVAAPNDAKWELRFSLDYKDAVTTQGKLVRIYPHGAQLYHANELAAHHVGWNLVGNPSLGTIENENGVFYSYNASTNTSQAIPYYSYPIERGATYAQQECVGEFPAFTSFFVQIGAQPQEESNDYFFQCFPTDGRAFLHMSLSEEEKEAMKIPLQITYNDRSDKTVIWLDDEHTSDYEIGKDLEKMMGFATSPHIFSVNNGVKLAFQALPAAAMQAIPVGAYFPIEGEYVIAVLPEEKEDVQNRKVLLTDLHTNQSIDLLLYDYTFHVDSAGMDNRFVLSVEPYSQVPTSHVSNLADEKINAYASMERLILHGLQPPTAVSLFDTGGRLLAEGIANTYEYVIPVTHKGVYFVRLVWNNKCFYLKVIL</sequence>
<keyword evidence="1" id="KW-0732">Signal</keyword>
<gene>
    <name evidence="2" type="ORF">IAA73_05975</name>
</gene>
<dbReference type="EMBL" id="JADIMG010000059">
    <property type="protein sequence ID" value="MBO8459863.1"/>
    <property type="molecule type" value="Genomic_DNA"/>
</dbReference>
<protein>
    <recommendedName>
        <fullName evidence="4">IgGFc-binding protein N-terminal domain-containing protein</fullName>
    </recommendedName>
</protein>
<dbReference type="Proteomes" id="UP000823641">
    <property type="component" value="Unassembled WGS sequence"/>
</dbReference>
<evidence type="ECO:0000256" key="1">
    <source>
        <dbReference type="SAM" id="SignalP"/>
    </source>
</evidence>
<reference evidence="2" key="2">
    <citation type="journal article" date="2021" name="PeerJ">
        <title>Extensive microbial diversity within the chicken gut microbiome revealed by metagenomics and culture.</title>
        <authorList>
            <person name="Gilroy R."/>
            <person name="Ravi A."/>
            <person name="Getino M."/>
            <person name="Pursley I."/>
            <person name="Horton D.L."/>
            <person name="Alikhan N.F."/>
            <person name="Baker D."/>
            <person name="Gharbi K."/>
            <person name="Hall N."/>
            <person name="Watson M."/>
            <person name="Adriaenssens E.M."/>
            <person name="Foster-Nyarko E."/>
            <person name="Jarju S."/>
            <person name="Secka A."/>
            <person name="Antonio M."/>
            <person name="Oren A."/>
            <person name="Chaudhuri R.R."/>
            <person name="La Ragione R."/>
            <person name="Hildebrand F."/>
            <person name="Pallen M.J."/>
        </authorList>
    </citation>
    <scope>NUCLEOTIDE SEQUENCE</scope>
    <source>
        <strain evidence="2">G3-3990</strain>
    </source>
</reference>